<evidence type="ECO:0000256" key="5">
    <source>
        <dbReference type="ARBA" id="ARBA00022989"/>
    </source>
</evidence>
<dbReference type="NCBIfam" id="TIGR00546">
    <property type="entry name" value="lnt"/>
    <property type="match status" value="1"/>
</dbReference>
<feature type="compositionally biased region" description="Pro residues" evidence="9">
    <location>
        <begin position="26"/>
        <end position="41"/>
    </location>
</feature>
<feature type="compositionally biased region" description="Low complexity" evidence="9">
    <location>
        <begin position="572"/>
        <end position="586"/>
    </location>
</feature>
<proteinExistence type="inferred from homology"/>
<dbReference type="InterPro" id="IPR039528">
    <property type="entry name" value="DPM1-like"/>
</dbReference>
<feature type="transmembrane region" description="Helical" evidence="8">
    <location>
        <begin position="57"/>
        <end position="79"/>
    </location>
</feature>
<feature type="domain" description="CN hydrolase" evidence="10">
    <location>
        <begin position="272"/>
        <end position="528"/>
    </location>
</feature>
<evidence type="ECO:0000313" key="11">
    <source>
        <dbReference type="EMBL" id="OHV27773.1"/>
    </source>
</evidence>
<keyword evidence="3 8" id="KW-0808">Transferase</keyword>
<feature type="transmembrane region" description="Helical" evidence="8">
    <location>
        <begin position="99"/>
        <end position="117"/>
    </location>
</feature>
<evidence type="ECO:0000256" key="8">
    <source>
        <dbReference type="HAMAP-Rule" id="MF_01148"/>
    </source>
</evidence>
<comment type="pathway">
    <text evidence="8">Protein modification; lipoprotein biosynthesis (N-acyl transfer).</text>
</comment>
<keyword evidence="4 8" id="KW-0812">Transmembrane</keyword>
<dbReference type="Proteomes" id="UP000179769">
    <property type="component" value="Unassembled WGS sequence"/>
</dbReference>
<feature type="compositionally biased region" description="Basic and acidic residues" evidence="9">
    <location>
        <begin position="587"/>
        <end position="597"/>
    </location>
</feature>
<dbReference type="CDD" id="cd06442">
    <property type="entry name" value="DPM1_like"/>
    <property type="match status" value="1"/>
</dbReference>
<dbReference type="PROSITE" id="PS50263">
    <property type="entry name" value="CN_HYDROLASE"/>
    <property type="match status" value="1"/>
</dbReference>
<dbReference type="FunFam" id="3.90.550.10:FF:000122">
    <property type="entry name" value="Dolichol-phosphate mannosyltransferase subunit 1"/>
    <property type="match status" value="1"/>
</dbReference>
<comment type="similarity">
    <text evidence="8">Belongs to the CN hydrolase family. Apolipoprotein N-acyltransferase subfamily.</text>
</comment>
<keyword evidence="2 8" id="KW-1003">Cell membrane</keyword>
<feature type="region of interest" description="Disordered" evidence="9">
    <location>
        <begin position="1"/>
        <end position="46"/>
    </location>
</feature>
<reference evidence="12" key="1">
    <citation type="submission" date="2016-07" db="EMBL/GenBank/DDBJ databases">
        <title>Frankia sp. NRRL B-16219 Genome sequencing.</title>
        <authorList>
            <person name="Ghodhbane-Gtari F."/>
            <person name="Swanson E."/>
            <person name="Gueddou A."/>
            <person name="Louati M."/>
            <person name="Nouioui I."/>
            <person name="Hezbri K."/>
            <person name="Abebe-Akele F."/>
            <person name="Simpson S."/>
            <person name="Morris K."/>
            <person name="Thomas K."/>
            <person name="Gtari M."/>
            <person name="Tisa L.S."/>
        </authorList>
    </citation>
    <scope>NUCLEOTIDE SEQUENCE [LARGE SCALE GENOMIC DNA]</scope>
    <source>
        <strain evidence="12">NRRL B-16219</strain>
    </source>
</reference>
<dbReference type="GO" id="GO:0005886">
    <property type="term" value="C:plasma membrane"/>
    <property type="evidence" value="ECO:0007669"/>
    <property type="project" value="UniProtKB-SubCell"/>
</dbReference>
<dbReference type="CDD" id="cd07571">
    <property type="entry name" value="ALP_N-acyl_transferase"/>
    <property type="match status" value="1"/>
</dbReference>
<dbReference type="Pfam" id="PF00795">
    <property type="entry name" value="CN_hydrolase"/>
    <property type="match status" value="1"/>
</dbReference>
<dbReference type="Gene3D" id="3.90.550.10">
    <property type="entry name" value="Spore Coat Polysaccharide Biosynthesis Protein SpsA, Chain A"/>
    <property type="match status" value="1"/>
</dbReference>
<sequence length="894" mass="93870">MVDTAPVTDTGPVTDAPATPALEPGPLDPAPAGAPPTPPHPTGRALPRRLTRLTRPALAVLAGALLYLAFPPVGLWPLAPVALTVLTLTVRGRRLRASYGLGMLFSLAFLLPLLRFVSFVGADGWIVLSTAEAALLALVAPATTLVQRLPAPWLWTGAIWVAQEALRGRAPFGGFPWGRIAFSQPNSPYTALAALGGAPLVTFAVATTAALLATALTHATTARATGTGAAARATGGTATRIRPLLATLTGALTLTLAGLAVPLPTTAQHGTLNVAAVQGNVPEAGGLGALGEAFQVTDNHVTGTENLAAAVRAGRTPQPDLVLWPENSSDIDPLTNPTAHAALTHAATVAGAPLLVGAVLDGPGPRHVRNAGLIWTTDGPTGAMYVKRHPVPFAEYLPGRALLEKLISRFADEMPNDFLAGTSTGALPVAGTVIGDVICFEVAYDGLVRDNVNHGAELLVIQTNNASFGRKGESQQQLAMSRLRAVEHGRATIQVSTSGQSALITPDGTILTQTGLYEAGVLSAQLPLRTTHTLATRLGIVPEAVLTALGALAMIAGLTHPRRTRHHPGDNDPTSTTHQPTPTSTDRTGDDHQHPGETHQPAAGTDQKRRGVEATRVVVCVPTYNERENLPDTTRRLRQANPAVHLLVIDDASPDGTGKIADELADDDDHIHVLHRPGKSGLGSAYIAGFTWALQHGYDIIVEMDADGSHQPEQLPRLLDALTDADLAIGSRWVPGGTVHNWPRSRLVLSRGANAYVRAALGVPLHDATAGFRAYRADVLRARDLDQVASQGYCFQVDLAWRAWQAGFRVVEVPIDFVERERGASKMSRAIVAEGFWRVGWWALTSLRRGPASTSQRTGAGAAIPTPARPTDPTTDSLTTPTATGPDTVDAGRP</sequence>
<evidence type="ECO:0000259" key="10">
    <source>
        <dbReference type="PROSITE" id="PS50263"/>
    </source>
</evidence>
<keyword evidence="11" id="KW-0449">Lipoprotein</keyword>
<dbReference type="PANTHER" id="PTHR38686">
    <property type="entry name" value="APOLIPOPROTEIN N-ACYLTRANSFERASE"/>
    <property type="match status" value="1"/>
</dbReference>
<dbReference type="Pfam" id="PF00535">
    <property type="entry name" value="Glycos_transf_2"/>
    <property type="match status" value="1"/>
</dbReference>
<dbReference type="GO" id="GO:0042158">
    <property type="term" value="P:lipoprotein biosynthetic process"/>
    <property type="evidence" value="ECO:0007669"/>
    <property type="project" value="UniProtKB-UniRule"/>
</dbReference>
<dbReference type="InterPro" id="IPR036526">
    <property type="entry name" value="C-N_Hydrolase_sf"/>
</dbReference>
<evidence type="ECO:0000256" key="1">
    <source>
        <dbReference type="ARBA" id="ARBA00004651"/>
    </source>
</evidence>
<feature type="transmembrane region" description="Helical" evidence="8">
    <location>
        <begin position="124"/>
        <end position="146"/>
    </location>
</feature>
<comment type="function">
    <text evidence="8">Catalyzes the phospholipid dependent N-acylation of the N-terminal cysteine of apolipoprotein, the last step in lipoprotein maturation.</text>
</comment>
<dbReference type="InterPro" id="IPR001173">
    <property type="entry name" value="Glyco_trans_2-like"/>
</dbReference>
<dbReference type="GO" id="GO:0016410">
    <property type="term" value="F:N-acyltransferase activity"/>
    <property type="evidence" value="ECO:0007669"/>
    <property type="project" value="UniProtKB-UniRule"/>
</dbReference>
<evidence type="ECO:0000256" key="9">
    <source>
        <dbReference type="SAM" id="MobiDB-lite"/>
    </source>
</evidence>
<feature type="transmembrane region" description="Helical" evidence="8">
    <location>
        <begin position="189"/>
        <end position="213"/>
    </location>
</feature>
<evidence type="ECO:0000256" key="7">
    <source>
        <dbReference type="ARBA" id="ARBA00023315"/>
    </source>
</evidence>
<dbReference type="OrthoDB" id="9810303at2"/>
<dbReference type="EMBL" id="MAXA01000217">
    <property type="protein sequence ID" value="OHV27773.1"/>
    <property type="molecule type" value="Genomic_DNA"/>
</dbReference>
<evidence type="ECO:0000256" key="2">
    <source>
        <dbReference type="ARBA" id="ARBA00022475"/>
    </source>
</evidence>
<dbReference type="UniPathway" id="UPA00666"/>
<dbReference type="InterPro" id="IPR003010">
    <property type="entry name" value="C-N_Hydrolase"/>
</dbReference>
<dbReference type="PANTHER" id="PTHR38686:SF1">
    <property type="entry name" value="APOLIPOPROTEIN N-ACYLTRANSFERASE"/>
    <property type="match status" value="1"/>
</dbReference>
<organism evidence="11 12">
    <name type="scientific">Parafrankia soli</name>
    <dbReference type="NCBI Taxonomy" id="2599596"/>
    <lineage>
        <taxon>Bacteria</taxon>
        <taxon>Bacillati</taxon>
        <taxon>Actinomycetota</taxon>
        <taxon>Actinomycetes</taxon>
        <taxon>Frankiales</taxon>
        <taxon>Frankiaceae</taxon>
        <taxon>Parafrankia</taxon>
    </lineage>
</organism>
<keyword evidence="12" id="KW-1185">Reference proteome</keyword>
<gene>
    <name evidence="8" type="primary">lnt</name>
    <name evidence="11" type="ORF">BBK14_19280</name>
</gene>
<name>A0A1S1PYM9_9ACTN</name>
<dbReference type="InterPro" id="IPR045378">
    <property type="entry name" value="LNT_N"/>
</dbReference>
<comment type="catalytic activity">
    <reaction evidence="8">
        <text>N-terminal S-1,2-diacyl-sn-glyceryl-L-cysteinyl-[lipoprotein] + a glycerophospholipid = N-acyl-S-1,2-diacyl-sn-glyceryl-L-cysteinyl-[lipoprotein] + a 2-acyl-sn-glycero-3-phospholipid + H(+)</text>
        <dbReference type="Rhea" id="RHEA:48228"/>
        <dbReference type="Rhea" id="RHEA-COMP:14681"/>
        <dbReference type="Rhea" id="RHEA-COMP:14684"/>
        <dbReference type="ChEBI" id="CHEBI:15378"/>
        <dbReference type="ChEBI" id="CHEBI:136912"/>
        <dbReference type="ChEBI" id="CHEBI:140656"/>
        <dbReference type="ChEBI" id="CHEBI:140657"/>
        <dbReference type="ChEBI" id="CHEBI:140660"/>
        <dbReference type="EC" id="2.3.1.269"/>
    </reaction>
</comment>
<comment type="caution">
    <text evidence="8">Lacks conserved residue(s) required for the propagation of feature annotation.</text>
</comment>
<feature type="region of interest" description="Disordered" evidence="9">
    <location>
        <begin position="851"/>
        <end position="894"/>
    </location>
</feature>
<dbReference type="GO" id="GO:0004582">
    <property type="term" value="F:dolichyl-phosphate beta-D-mannosyltransferase activity"/>
    <property type="evidence" value="ECO:0007669"/>
    <property type="project" value="InterPro"/>
</dbReference>
<evidence type="ECO:0000313" key="12">
    <source>
        <dbReference type="Proteomes" id="UP000179769"/>
    </source>
</evidence>
<dbReference type="InterPro" id="IPR029044">
    <property type="entry name" value="Nucleotide-diphossugar_trans"/>
</dbReference>
<evidence type="ECO:0000256" key="4">
    <source>
        <dbReference type="ARBA" id="ARBA00022692"/>
    </source>
</evidence>
<feature type="compositionally biased region" description="Low complexity" evidence="9">
    <location>
        <begin position="862"/>
        <end position="886"/>
    </location>
</feature>
<dbReference type="SUPFAM" id="SSF53448">
    <property type="entry name" value="Nucleotide-diphospho-sugar transferases"/>
    <property type="match status" value="1"/>
</dbReference>
<accession>A0A1S1PYM9</accession>
<dbReference type="Gene3D" id="3.60.110.10">
    <property type="entry name" value="Carbon-nitrogen hydrolase"/>
    <property type="match status" value="1"/>
</dbReference>
<feature type="transmembrane region" description="Helical" evidence="8">
    <location>
        <begin position="244"/>
        <end position="263"/>
    </location>
</feature>
<evidence type="ECO:0000256" key="3">
    <source>
        <dbReference type="ARBA" id="ARBA00022679"/>
    </source>
</evidence>
<dbReference type="EC" id="2.3.1.269" evidence="8"/>
<feature type="region of interest" description="Disordered" evidence="9">
    <location>
        <begin position="561"/>
        <end position="611"/>
    </location>
</feature>
<keyword evidence="6 8" id="KW-0472">Membrane</keyword>
<keyword evidence="5 8" id="KW-1133">Transmembrane helix</keyword>
<dbReference type="SUPFAM" id="SSF56317">
    <property type="entry name" value="Carbon-nitrogen hydrolase"/>
    <property type="match status" value="1"/>
</dbReference>
<keyword evidence="7 8" id="KW-0012">Acyltransferase</keyword>
<evidence type="ECO:0000256" key="6">
    <source>
        <dbReference type="ARBA" id="ARBA00023136"/>
    </source>
</evidence>
<comment type="caution">
    <text evidence="11">The sequence shown here is derived from an EMBL/GenBank/DDBJ whole genome shotgun (WGS) entry which is preliminary data.</text>
</comment>
<dbReference type="InterPro" id="IPR004563">
    <property type="entry name" value="Apolipo_AcylTrfase"/>
</dbReference>
<dbReference type="HAMAP" id="MF_01148">
    <property type="entry name" value="Lnt"/>
    <property type="match status" value="1"/>
</dbReference>
<comment type="subcellular location">
    <subcellularLocation>
        <location evidence="1 8">Cell membrane</location>
        <topology evidence="1 8">Multi-pass membrane protein</topology>
    </subcellularLocation>
</comment>
<dbReference type="Pfam" id="PF20154">
    <property type="entry name" value="LNT_N"/>
    <property type="match status" value="1"/>
</dbReference>
<dbReference type="AlphaFoldDB" id="A0A1S1PYM9"/>
<protein>
    <recommendedName>
        <fullName evidence="8">Apolipoprotein N-acyltransferase</fullName>
        <shortName evidence="8">ALP N-acyltransferase</shortName>
        <ecNumber evidence="8">2.3.1.269</ecNumber>
    </recommendedName>
</protein>